<accession>A0A0E9Y073</accession>
<dbReference type="AlphaFoldDB" id="A0A0E9Y073"/>
<evidence type="ECO:0000313" key="1">
    <source>
        <dbReference type="EMBL" id="JAI08388.1"/>
    </source>
</evidence>
<dbReference type="EMBL" id="GBXM01000190">
    <property type="protein sequence ID" value="JAI08388.1"/>
    <property type="molecule type" value="Transcribed_RNA"/>
</dbReference>
<proteinExistence type="predicted"/>
<organism evidence="1">
    <name type="scientific">Anguilla anguilla</name>
    <name type="common">European freshwater eel</name>
    <name type="synonym">Muraena anguilla</name>
    <dbReference type="NCBI Taxonomy" id="7936"/>
    <lineage>
        <taxon>Eukaryota</taxon>
        <taxon>Metazoa</taxon>
        <taxon>Chordata</taxon>
        <taxon>Craniata</taxon>
        <taxon>Vertebrata</taxon>
        <taxon>Euteleostomi</taxon>
        <taxon>Actinopterygii</taxon>
        <taxon>Neopterygii</taxon>
        <taxon>Teleostei</taxon>
        <taxon>Anguilliformes</taxon>
        <taxon>Anguillidae</taxon>
        <taxon>Anguilla</taxon>
    </lineage>
</organism>
<sequence length="29" mass="3473">MLRKRQLNNLCTCYAKCDIPNNVTRLMEM</sequence>
<reference evidence="1" key="1">
    <citation type="submission" date="2014-11" db="EMBL/GenBank/DDBJ databases">
        <authorList>
            <person name="Amaro Gonzalez C."/>
        </authorList>
    </citation>
    <scope>NUCLEOTIDE SEQUENCE</scope>
</reference>
<name>A0A0E9Y073_ANGAN</name>
<reference evidence="1" key="2">
    <citation type="journal article" date="2015" name="Fish Shellfish Immunol.">
        <title>Early steps in the European eel (Anguilla anguilla)-Vibrio vulnificus interaction in the gills: Role of the RtxA13 toxin.</title>
        <authorList>
            <person name="Callol A."/>
            <person name="Pajuelo D."/>
            <person name="Ebbesson L."/>
            <person name="Teles M."/>
            <person name="MacKenzie S."/>
            <person name="Amaro C."/>
        </authorList>
    </citation>
    <scope>NUCLEOTIDE SEQUENCE</scope>
</reference>
<protein>
    <submittedName>
        <fullName evidence="1">Uncharacterized protein</fullName>
    </submittedName>
</protein>